<protein>
    <submittedName>
        <fullName evidence="3">Sortase</fullName>
    </submittedName>
</protein>
<dbReference type="Proteomes" id="UP000680866">
    <property type="component" value="Chromosome"/>
</dbReference>
<keyword evidence="1" id="KW-0378">Hydrolase</keyword>
<keyword evidence="4" id="KW-1185">Reference proteome</keyword>
<dbReference type="RefSeq" id="WP_212820130.1">
    <property type="nucleotide sequence ID" value="NZ_AP023359.1"/>
</dbReference>
<dbReference type="CDD" id="cd05830">
    <property type="entry name" value="Sortase_E"/>
    <property type="match status" value="1"/>
</dbReference>
<feature type="transmembrane region" description="Helical" evidence="2">
    <location>
        <begin position="23"/>
        <end position="47"/>
    </location>
</feature>
<dbReference type="InterPro" id="IPR042003">
    <property type="entry name" value="Sortase_E"/>
</dbReference>
<dbReference type="KEGG" id="pry:Prubr_73300"/>
<dbReference type="GO" id="GO:0016787">
    <property type="term" value="F:hydrolase activity"/>
    <property type="evidence" value="ECO:0007669"/>
    <property type="project" value="UniProtKB-KW"/>
</dbReference>
<dbReference type="Gene3D" id="2.40.260.10">
    <property type="entry name" value="Sortase"/>
    <property type="match status" value="1"/>
</dbReference>
<gene>
    <name evidence="3" type="ORF">Prubr_73300</name>
</gene>
<evidence type="ECO:0000256" key="2">
    <source>
        <dbReference type="SAM" id="Phobius"/>
    </source>
</evidence>
<organism evidence="3 4">
    <name type="scientific">Polymorphospora rubra</name>
    <dbReference type="NCBI Taxonomy" id="338584"/>
    <lineage>
        <taxon>Bacteria</taxon>
        <taxon>Bacillati</taxon>
        <taxon>Actinomycetota</taxon>
        <taxon>Actinomycetes</taxon>
        <taxon>Micromonosporales</taxon>
        <taxon>Micromonosporaceae</taxon>
        <taxon>Polymorphospora</taxon>
    </lineage>
</organism>
<dbReference type="AlphaFoldDB" id="A0A810NE17"/>
<dbReference type="EMBL" id="AP023359">
    <property type="protein sequence ID" value="BCJ70309.1"/>
    <property type="molecule type" value="Genomic_DNA"/>
</dbReference>
<dbReference type="InterPro" id="IPR005754">
    <property type="entry name" value="Sortase"/>
</dbReference>
<keyword evidence="2" id="KW-0812">Transmembrane</keyword>
<dbReference type="Pfam" id="PF04203">
    <property type="entry name" value="Sortase"/>
    <property type="match status" value="1"/>
</dbReference>
<dbReference type="SUPFAM" id="SSF63817">
    <property type="entry name" value="Sortase"/>
    <property type="match status" value="1"/>
</dbReference>
<proteinExistence type="predicted"/>
<evidence type="ECO:0000256" key="1">
    <source>
        <dbReference type="ARBA" id="ARBA00022801"/>
    </source>
</evidence>
<sequence>MTAAPPTTAPPGAAPSRTGRLGFYLPGTAMTILAMVMLGFVVHLTLVSHLQYARTQQTLYADFRAELARGTAPVGQTRLEFVDGVAGDERIVEAGSPVAVLRVPAIGLRAVVLSGSDAEVLRDGPGHRRDTVLPGQPGTSVVMGRQAAYGGPFRDLDLLIPGDLITVVTGQGEHSYRVTTTRRPGDPTPPALAAGGGRLTLITADGDRYLPRDVLRVDADLVTPAQPVPARRFGAGALPPAEQAMATDPDAWTPLMLWSQALLLATLAIAYLRTRWGGWPAWTVGVPLVAALGGAAADQVARLLPNLL</sequence>
<evidence type="ECO:0000313" key="4">
    <source>
        <dbReference type="Proteomes" id="UP000680866"/>
    </source>
</evidence>
<reference evidence="3" key="1">
    <citation type="submission" date="2020-08" db="EMBL/GenBank/DDBJ databases">
        <title>Whole genome shotgun sequence of Polymorphospora rubra NBRC 101157.</title>
        <authorList>
            <person name="Komaki H."/>
            <person name="Tamura T."/>
        </authorList>
    </citation>
    <scope>NUCLEOTIDE SEQUENCE</scope>
    <source>
        <strain evidence="3">NBRC 101157</strain>
    </source>
</reference>
<dbReference type="InterPro" id="IPR023365">
    <property type="entry name" value="Sortase_dom-sf"/>
</dbReference>
<evidence type="ECO:0000313" key="3">
    <source>
        <dbReference type="EMBL" id="BCJ70309.1"/>
    </source>
</evidence>
<accession>A0A810NE17</accession>
<keyword evidence="2" id="KW-1133">Transmembrane helix</keyword>
<keyword evidence="2" id="KW-0472">Membrane</keyword>
<name>A0A810NE17_9ACTN</name>